<dbReference type="AlphaFoldDB" id="A0A914HL34"/>
<dbReference type="InterPro" id="IPR000560">
    <property type="entry name" value="His_Pase_clade-2"/>
</dbReference>
<dbReference type="InterPro" id="IPR029033">
    <property type="entry name" value="His_PPase_superfam"/>
</dbReference>
<proteinExistence type="inferred from homology"/>
<dbReference type="SUPFAM" id="SSF53254">
    <property type="entry name" value="Phosphoglycerate mutase-like"/>
    <property type="match status" value="1"/>
</dbReference>
<evidence type="ECO:0000256" key="4">
    <source>
        <dbReference type="ARBA" id="ARBA00022729"/>
    </source>
</evidence>
<dbReference type="CDD" id="cd07061">
    <property type="entry name" value="HP_HAP_like"/>
    <property type="match status" value="1"/>
</dbReference>
<keyword evidence="5" id="KW-0378">Hydrolase</keyword>
<evidence type="ECO:0000256" key="7">
    <source>
        <dbReference type="ARBA" id="ARBA00023180"/>
    </source>
</evidence>
<evidence type="ECO:0000256" key="3">
    <source>
        <dbReference type="ARBA" id="ARBA00012646"/>
    </source>
</evidence>
<keyword evidence="7" id="KW-0325">Glycoprotein</keyword>
<dbReference type="EC" id="3.1.3.2" evidence="3"/>
<protein>
    <recommendedName>
        <fullName evidence="3">acid phosphatase</fullName>
        <ecNumber evidence="3">3.1.3.2</ecNumber>
    </recommendedName>
</protein>
<evidence type="ECO:0000313" key="9">
    <source>
        <dbReference type="WBParaSite" id="Gr19_v10_g232.t1"/>
    </source>
</evidence>
<keyword evidence="4" id="KW-0732">Signal</keyword>
<dbReference type="Proteomes" id="UP000887572">
    <property type="component" value="Unplaced"/>
</dbReference>
<dbReference type="PANTHER" id="PTHR11567">
    <property type="entry name" value="ACID PHOSPHATASE-RELATED"/>
    <property type="match status" value="1"/>
</dbReference>
<evidence type="ECO:0000256" key="6">
    <source>
        <dbReference type="ARBA" id="ARBA00023157"/>
    </source>
</evidence>
<dbReference type="Pfam" id="PF00328">
    <property type="entry name" value="His_Phos_2"/>
    <property type="match status" value="1"/>
</dbReference>
<keyword evidence="6" id="KW-1015">Disulfide bond</keyword>
<evidence type="ECO:0000256" key="2">
    <source>
        <dbReference type="ARBA" id="ARBA00005375"/>
    </source>
</evidence>
<dbReference type="PANTHER" id="PTHR11567:SF211">
    <property type="entry name" value="PROSTATIC ACID PHOSPHATASE"/>
    <property type="match status" value="1"/>
</dbReference>
<dbReference type="Gene3D" id="3.40.50.1240">
    <property type="entry name" value="Phosphoglycerate mutase-like"/>
    <property type="match status" value="1"/>
</dbReference>
<keyword evidence="8" id="KW-1185">Reference proteome</keyword>
<evidence type="ECO:0000256" key="1">
    <source>
        <dbReference type="ARBA" id="ARBA00000032"/>
    </source>
</evidence>
<accession>A0A914HL34</accession>
<dbReference type="GO" id="GO:0003993">
    <property type="term" value="F:acid phosphatase activity"/>
    <property type="evidence" value="ECO:0007669"/>
    <property type="project" value="UniProtKB-EC"/>
</dbReference>
<reference evidence="9" key="1">
    <citation type="submission" date="2022-11" db="UniProtKB">
        <authorList>
            <consortium name="WormBaseParasite"/>
        </authorList>
    </citation>
    <scope>IDENTIFICATION</scope>
</reference>
<evidence type="ECO:0000313" key="8">
    <source>
        <dbReference type="Proteomes" id="UP000887572"/>
    </source>
</evidence>
<comment type="catalytic activity">
    <reaction evidence="1">
        <text>a phosphate monoester + H2O = an alcohol + phosphate</text>
        <dbReference type="Rhea" id="RHEA:15017"/>
        <dbReference type="ChEBI" id="CHEBI:15377"/>
        <dbReference type="ChEBI" id="CHEBI:30879"/>
        <dbReference type="ChEBI" id="CHEBI:43474"/>
        <dbReference type="ChEBI" id="CHEBI:67140"/>
        <dbReference type="EC" id="3.1.3.2"/>
    </reaction>
</comment>
<organism evidence="8 9">
    <name type="scientific">Globodera rostochiensis</name>
    <name type="common">Golden nematode worm</name>
    <name type="synonym">Heterodera rostochiensis</name>
    <dbReference type="NCBI Taxonomy" id="31243"/>
    <lineage>
        <taxon>Eukaryota</taxon>
        <taxon>Metazoa</taxon>
        <taxon>Ecdysozoa</taxon>
        <taxon>Nematoda</taxon>
        <taxon>Chromadorea</taxon>
        <taxon>Rhabditida</taxon>
        <taxon>Tylenchina</taxon>
        <taxon>Tylenchomorpha</taxon>
        <taxon>Tylenchoidea</taxon>
        <taxon>Heteroderidae</taxon>
        <taxon>Heteroderinae</taxon>
        <taxon>Globodera</taxon>
    </lineage>
</organism>
<dbReference type="WBParaSite" id="Gr19_v10_g232.t1">
    <property type="protein sequence ID" value="Gr19_v10_g232.t1"/>
    <property type="gene ID" value="Gr19_v10_g232"/>
</dbReference>
<comment type="similarity">
    <text evidence="2">Belongs to the histidine acid phosphatase family.</text>
</comment>
<evidence type="ECO:0000256" key="5">
    <source>
        <dbReference type="ARBA" id="ARBA00022801"/>
    </source>
</evidence>
<sequence>METVHPRQRSEMIRIKKKHGPRKGMGQHVVLGSKLKARYIDELKFVSARYLNKEIYVRSTDMNRTLTSAISNMIGFYCSGVPGKDYPGKKEAHLWPHGFTPVAVHTIASYEDHIIPDVPEVPCPRQSKILKIMMKTPEYRQLMEDKKQLFLDLSYLAGEKIDIFNFWLVADALFIEDLYRSELPYPMPEWTQNKTLREEIRKVNCLLDEWTNGKGISTFDGVQFDIELPRIRGGPMLWILMDNMQNKLSDYLMKSVVGSPLCDWIQDKKYFAYSAHDTTIAALFSTLGFNKTNYAVDGYPHYSACVTFELWRNATSLEPYVKVLHWPPNMSNFEEVTRNITGCETNCTLARFIERSTIFKPMPSPDEYCKNTHFP</sequence>
<dbReference type="InterPro" id="IPR050645">
    <property type="entry name" value="Histidine_acid_phosphatase"/>
</dbReference>
<name>A0A914HL34_GLORO</name>